<dbReference type="InterPro" id="IPR052982">
    <property type="entry name" value="SRP1/TIP1-like"/>
</dbReference>
<gene>
    <name evidence="4" type="ORF">L207DRAFT_627610</name>
</gene>
<feature type="region of interest" description="Disordered" evidence="1">
    <location>
        <begin position="203"/>
        <end position="317"/>
    </location>
</feature>
<name>A0A2J6SDY7_HYAVF</name>
<dbReference type="PANTHER" id="PTHR40633:SF1">
    <property type="entry name" value="GPI ANCHORED SERINE-THREONINE RICH PROTEIN (AFU_ORTHOLOGUE AFUA_1G03630)"/>
    <property type="match status" value="1"/>
</dbReference>
<dbReference type="PANTHER" id="PTHR40633">
    <property type="entry name" value="MATRIX PROTEIN, PUTATIVE (AFU_ORTHOLOGUE AFUA_8G05410)-RELATED"/>
    <property type="match status" value="1"/>
</dbReference>
<feature type="region of interest" description="Disordered" evidence="1">
    <location>
        <begin position="120"/>
        <end position="165"/>
    </location>
</feature>
<dbReference type="Proteomes" id="UP000235786">
    <property type="component" value="Unassembled WGS sequence"/>
</dbReference>
<organism evidence="4 5">
    <name type="scientific">Hyaloscypha variabilis (strain UAMH 11265 / GT02V1 / F)</name>
    <name type="common">Meliniomyces variabilis</name>
    <dbReference type="NCBI Taxonomy" id="1149755"/>
    <lineage>
        <taxon>Eukaryota</taxon>
        <taxon>Fungi</taxon>
        <taxon>Dikarya</taxon>
        <taxon>Ascomycota</taxon>
        <taxon>Pezizomycotina</taxon>
        <taxon>Leotiomycetes</taxon>
        <taxon>Helotiales</taxon>
        <taxon>Hyaloscyphaceae</taxon>
        <taxon>Hyaloscypha</taxon>
        <taxon>Hyaloscypha variabilis</taxon>
    </lineage>
</organism>
<reference evidence="4 5" key="1">
    <citation type="submission" date="2016-04" db="EMBL/GenBank/DDBJ databases">
        <title>A degradative enzymes factory behind the ericoid mycorrhizal symbiosis.</title>
        <authorList>
            <consortium name="DOE Joint Genome Institute"/>
            <person name="Martino E."/>
            <person name="Morin E."/>
            <person name="Grelet G."/>
            <person name="Kuo A."/>
            <person name="Kohler A."/>
            <person name="Daghino S."/>
            <person name="Barry K."/>
            <person name="Choi C."/>
            <person name="Cichocki N."/>
            <person name="Clum A."/>
            <person name="Copeland A."/>
            <person name="Hainaut M."/>
            <person name="Haridas S."/>
            <person name="Labutti K."/>
            <person name="Lindquist E."/>
            <person name="Lipzen A."/>
            <person name="Khouja H.-R."/>
            <person name="Murat C."/>
            <person name="Ohm R."/>
            <person name="Olson A."/>
            <person name="Spatafora J."/>
            <person name="Veneault-Fourrey C."/>
            <person name="Henrissat B."/>
            <person name="Grigoriev I."/>
            <person name="Martin F."/>
            <person name="Perotto S."/>
        </authorList>
    </citation>
    <scope>NUCLEOTIDE SEQUENCE [LARGE SCALE GENOMIC DNA]</scope>
    <source>
        <strain evidence="4 5">F</strain>
    </source>
</reference>
<evidence type="ECO:0000313" key="4">
    <source>
        <dbReference type="EMBL" id="PMD48974.1"/>
    </source>
</evidence>
<feature type="signal peptide" evidence="3">
    <location>
        <begin position="1"/>
        <end position="20"/>
    </location>
</feature>
<proteinExistence type="predicted"/>
<dbReference type="OrthoDB" id="5589325at2759"/>
<protein>
    <recommendedName>
        <fullName evidence="6">Mid2 domain-containing protein</fullName>
    </recommendedName>
</protein>
<keyword evidence="5" id="KW-1185">Reference proteome</keyword>
<evidence type="ECO:0000256" key="2">
    <source>
        <dbReference type="SAM" id="Phobius"/>
    </source>
</evidence>
<keyword evidence="3" id="KW-0732">Signal</keyword>
<dbReference type="EMBL" id="KZ613937">
    <property type="protein sequence ID" value="PMD48974.1"/>
    <property type="molecule type" value="Genomic_DNA"/>
</dbReference>
<evidence type="ECO:0008006" key="6">
    <source>
        <dbReference type="Google" id="ProtNLM"/>
    </source>
</evidence>
<evidence type="ECO:0000313" key="5">
    <source>
        <dbReference type="Proteomes" id="UP000235786"/>
    </source>
</evidence>
<keyword evidence="2" id="KW-1133">Transmembrane helix</keyword>
<dbReference type="AlphaFoldDB" id="A0A2J6SDY7"/>
<dbReference type="STRING" id="1149755.A0A2J6SDY7"/>
<evidence type="ECO:0000256" key="3">
    <source>
        <dbReference type="SAM" id="SignalP"/>
    </source>
</evidence>
<feature type="chain" id="PRO_5014461017" description="Mid2 domain-containing protein" evidence="3">
    <location>
        <begin position="21"/>
        <end position="346"/>
    </location>
</feature>
<feature type="compositionally biased region" description="Low complexity" evidence="1">
    <location>
        <begin position="250"/>
        <end position="267"/>
    </location>
</feature>
<accession>A0A2J6SDY7</accession>
<sequence>MLCFNVALLYFFVLFKPATPVEITNTYYGGIQTGSPFNITWDDASGPVTILLREGNTTIPSQAEAKAIWVDLTGTYFTWYPGPILGTGLYRFQLDDAAVEPVYSPLFELTYIPGVYTTSSTTSATPTPTSQPSTAISSNATPTSASTTAANTPTTSAAQTGTSTKAAPKTAVKVGVIIALLFLIALTTFGVISLIRKRAARKKRASQASAAPSTGDGILPKDPDLEHGHGGPAEMSGALDSAISISNGVSSPTTISSSRRPSTRPTTGSDLGMEGLAEEHEMEPVEIGSSEQGPVEIGSSGYGKEMSAQEKGKAVEMEANQRVRFEERKGRRRGVRLLVGRMNIWF</sequence>
<feature type="transmembrane region" description="Helical" evidence="2">
    <location>
        <begin position="174"/>
        <end position="195"/>
    </location>
</feature>
<evidence type="ECO:0000256" key="1">
    <source>
        <dbReference type="SAM" id="MobiDB-lite"/>
    </source>
</evidence>
<keyword evidence="2" id="KW-0472">Membrane</keyword>
<feature type="compositionally biased region" description="Basic and acidic residues" evidence="1">
    <location>
        <begin position="307"/>
        <end position="317"/>
    </location>
</feature>
<feature type="compositionally biased region" description="Basic and acidic residues" evidence="1">
    <location>
        <begin position="219"/>
        <end position="229"/>
    </location>
</feature>
<keyword evidence="2" id="KW-0812">Transmembrane</keyword>
<feature type="compositionally biased region" description="Low complexity" evidence="1">
    <location>
        <begin position="120"/>
        <end position="158"/>
    </location>
</feature>